<feature type="domain" description="IclR-ED" evidence="5">
    <location>
        <begin position="69"/>
        <end position="253"/>
    </location>
</feature>
<dbReference type="PANTHER" id="PTHR30136:SF35">
    <property type="entry name" value="HTH-TYPE TRANSCRIPTIONAL REGULATOR RV1719"/>
    <property type="match status" value="1"/>
</dbReference>
<sequence>MSYEAKNPVQATQRSLDIIEALRELDGARLTKIAEALDLPDSTVHSHLSTLMERGYVVKEDGIYRISLQFLDLGEYARSIRKVYSVAKPEIDELAEETGEVVSLLIEEAGRGVILYTENGPGAVPLDITPGKCVQLHASALGKAILAYLPDDRVETIIERHGLPAYTDQTVTDRETLLTQLAETRERSIAFDREERVIGSSSVAAPIRSNDGRVIGSVGLSGPTSHLSEERIDSNLLETLHDVTNIVELKLTYS</sequence>
<dbReference type="CDD" id="cd00090">
    <property type="entry name" value="HTH_ARSR"/>
    <property type="match status" value="1"/>
</dbReference>
<evidence type="ECO:0000313" key="6">
    <source>
        <dbReference type="EMBL" id="MFC6825230.1"/>
    </source>
</evidence>
<dbReference type="InterPro" id="IPR014757">
    <property type="entry name" value="Tscrpt_reg_IclR_C"/>
</dbReference>
<dbReference type="InterPro" id="IPR005471">
    <property type="entry name" value="Tscrpt_reg_IclR_N"/>
</dbReference>
<dbReference type="InterPro" id="IPR029016">
    <property type="entry name" value="GAF-like_dom_sf"/>
</dbReference>
<dbReference type="GO" id="GO:0003677">
    <property type="term" value="F:DNA binding"/>
    <property type="evidence" value="ECO:0007669"/>
    <property type="project" value="UniProtKB-KW"/>
</dbReference>
<evidence type="ECO:0000259" key="5">
    <source>
        <dbReference type="PROSITE" id="PS51078"/>
    </source>
</evidence>
<keyword evidence="7" id="KW-1185">Reference proteome</keyword>
<keyword evidence="2" id="KW-0238">DNA-binding</keyword>
<evidence type="ECO:0000259" key="4">
    <source>
        <dbReference type="PROSITE" id="PS51077"/>
    </source>
</evidence>
<keyword evidence="1" id="KW-0805">Transcription regulation</keyword>
<dbReference type="PANTHER" id="PTHR30136">
    <property type="entry name" value="HELIX-TURN-HELIX TRANSCRIPTIONAL REGULATOR, ICLR FAMILY"/>
    <property type="match status" value="1"/>
</dbReference>
<name>A0ABD5TXG7_9EURY</name>
<dbReference type="InterPro" id="IPR036388">
    <property type="entry name" value="WH-like_DNA-bd_sf"/>
</dbReference>
<dbReference type="InterPro" id="IPR011991">
    <property type="entry name" value="ArsR-like_HTH"/>
</dbReference>
<accession>A0ABD5TXG7</accession>
<dbReference type="PROSITE" id="PS51078">
    <property type="entry name" value="ICLR_ED"/>
    <property type="match status" value="1"/>
</dbReference>
<dbReference type="RefSeq" id="WP_379695262.1">
    <property type="nucleotide sequence ID" value="NZ_JBHSXH010000014.1"/>
</dbReference>
<comment type="caution">
    <text evidence="6">The sequence shown here is derived from an EMBL/GenBank/DDBJ whole genome shotgun (WGS) entry which is preliminary data.</text>
</comment>
<dbReference type="Pfam" id="PF01614">
    <property type="entry name" value="IclR_C"/>
    <property type="match status" value="1"/>
</dbReference>
<evidence type="ECO:0000313" key="7">
    <source>
        <dbReference type="Proteomes" id="UP001596408"/>
    </source>
</evidence>
<dbReference type="SUPFAM" id="SSF46785">
    <property type="entry name" value="Winged helix' DNA-binding domain"/>
    <property type="match status" value="1"/>
</dbReference>
<dbReference type="SUPFAM" id="SSF55781">
    <property type="entry name" value="GAF domain-like"/>
    <property type="match status" value="1"/>
</dbReference>
<evidence type="ECO:0000256" key="3">
    <source>
        <dbReference type="ARBA" id="ARBA00023163"/>
    </source>
</evidence>
<dbReference type="AlphaFoldDB" id="A0ABD5TXG7"/>
<dbReference type="InterPro" id="IPR050707">
    <property type="entry name" value="HTH_MetabolicPath_Reg"/>
</dbReference>
<proteinExistence type="predicted"/>
<dbReference type="Pfam" id="PF09339">
    <property type="entry name" value="HTH_IclR"/>
    <property type="match status" value="1"/>
</dbReference>
<feature type="domain" description="HTH iclR-type" evidence="4">
    <location>
        <begin position="9"/>
        <end position="68"/>
    </location>
</feature>
<reference evidence="6 7" key="1">
    <citation type="journal article" date="2019" name="Int. J. Syst. Evol. Microbiol.">
        <title>The Global Catalogue of Microorganisms (GCM) 10K type strain sequencing project: providing services to taxonomists for standard genome sequencing and annotation.</title>
        <authorList>
            <consortium name="The Broad Institute Genomics Platform"/>
            <consortium name="The Broad Institute Genome Sequencing Center for Infectious Disease"/>
            <person name="Wu L."/>
            <person name="Ma J."/>
        </authorList>
    </citation>
    <scope>NUCLEOTIDE SEQUENCE [LARGE SCALE GENOMIC DNA]</scope>
    <source>
        <strain evidence="6 7">YIM 94188</strain>
    </source>
</reference>
<evidence type="ECO:0000256" key="2">
    <source>
        <dbReference type="ARBA" id="ARBA00023125"/>
    </source>
</evidence>
<dbReference type="SMART" id="SM00346">
    <property type="entry name" value="HTH_ICLR"/>
    <property type="match status" value="1"/>
</dbReference>
<dbReference type="Gene3D" id="3.30.450.40">
    <property type="match status" value="1"/>
</dbReference>
<dbReference type="PROSITE" id="PS51077">
    <property type="entry name" value="HTH_ICLR"/>
    <property type="match status" value="1"/>
</dbReference>
<evidence type="ECO:0000256" key="1">
    <source>
        <dbReference type="ARBA" id="ARBA00023015"/>
    </source>
</evidence>
<keyword evidence="3" id="KW-0804">Transcription</keyword>
<dbReference type="Gene3D" id="1.10.10.10">
    <property type="entry name" value="Winged helix-like DNA-binding domain superfamily/Winged helix DNA-binding domain"/>
    <property type="match status" value="1"/>
</dbReference>
<organism evidence="6 7">
    <name type="scientific">Halopelagius fulvigenes</name>
    <dbReference type="NCBI Taxonomy" id="1198324"/>
    <lineage>
        <taxon>Archaea</taxon>
        <taxon>Methanobacteriati</taxon>
        <taxon>Methanobacteriota</taxon>
        <taxon>Stenosarchaea group</taxon>
        <taxon>Halobacteria</taxon>
        <taxon>Halobacteriales</taxon>
        <taxon>Haloferacaceae</taxon>
    </lineage>
</organism>
<protein>
    <submittedName>
        <fullName evidence="6">IclR family transcriptional regulator</fullName>
    </submittedName>
</protein>
<dbReference type="InterPro" id="IPR036390">
    <property type="entry name" value="WH_DNA-bd_sf"/>
</dbReference>
<dbReference type="GO" id="GO:0006355">
    <property type="term" value="P:regulation of DNA-templated transcription"/>
    <property type="evidence" value="ECO:0007669"/>
    <property type="project" value="UniProtKB-ARBA"/>
</dbReference>
<dbReference type="Proteomes" id="UP001596408">
    <property type="component" value="Unassembled WGS sequence"/>
</dbReference>
<gene>
    <name evidence="6" type="ORF">ACFQEV_09540</name>
</gene>
<dbReference type="EMBL" id="JBHSXH010000014">
    <property type="protein sequence ID" value="MFC6825230.1"/>
    <property type="molecule type" value="Genomic_DNA"/>
</dbReference>